<dbReference type="GO" id="GO:0016763">
    <property type="term" value="F:pentosyltransferase activity"/>
    <property type="evidence" value="ECO:0007669"/>
    <property type="project" value="InterPro"/>
</dbReference>
<dbReference type="EMBL" id="DRZC01000010">
    <property type="protein sequence ID" value="HHQ79923.1"/>
    <property type="molecule type" value="Genomic_DNA"/>
</dbReference>
<comment type="caution">
    <text evidence="5">The sequence shown here is derived from an EMBL/GenBank/DDBJ whole genome shotgun (WGS) entry which is preliminary data.</text>
</comment>
<proteinExistence type="inferred from homology"/>
<feature type="domain" description="Nucleoside phosphorylase" evidence="4">
    <location>
        <begin position="16"/>
        <end position="235"/>
    </location>
</feature>
<evidence type="ECO:0000259" key="4">
    <source>
        <dbReference type="Pfam" id="PF01048"/>
    </source>
</evidence>
<sequence>MKPKHILAKPGEVAERAVVSGDPRRVELLASKLDDARLVSNNRGLLVYTGRYGDSRVTVATHGIGGPSAAIVFEELVMLGARAIVRLGTCGGLVESLRPGDIVIPNGAGYWEGGLYAQYLGGGACMCAVPNYELLEGIVREAKALGLEFTVGPVVSNDAFYAESPDFAKEWGRRGALAVEMECAILFLVGLLKGVKTAAILVVVNNVLQQGDFATPELVRPQFEKAFEVALKALVKCRI</sequence>
<comment type="similarity">
    <text evidence="1">Belongs to the PNP/UDP phosphorylase family.</text>
</comment>
<accession>A0A7J3ZIP0</accession>
<keyword evidence="3" id="KW-0808">Transferase</keyword>
<dbReference type="Pfam" id="PF01048">
    <property type="entry name" value="PNP_UDP_1"/>
    <property type="match status" value="1"/>
</dbReference>
<dbReference type="GO" id="GO:0009164">
    <property type="term" value="P:nucleoside catabolic process"/>
    <property type="evidence" value="ECO:0007669"/>
    <property type="project" value="UniProtKB-ARBA"/>
</dbReference>
<dbReference type="CDD" id="cd17764">
    <property type="entry name" value="MTAP_SsMTAPI_like"/>
    <property type="match status" value="1"/>
</dbReference>
<dbReference type="PANTHER" id="PTHR43691:SF11">
    <property type="entry name" value="FI09636P-RELATED"/>
    <property type="match status" value="1"/>
</dbReference>
<dbReference type="InterPro" id="IPR000845">
    <property type="entry name" value="Nucleoside_phosphorylase_d"/>
</dbReference>
<organism evidence="5">
    <name type="scientific">Fervidicoccus fontis</name>
    <dbReference type="NCBI Taxonomy" id="683846"/>
    <lineage>
        <taxon>Archaea</taxon>
        <taxon>Thermoproteota</taxon>
        <taxon>Thermoprotei</taxon>
        <taxon>Fervidicoccales</taxon>
        <taxon>Fervidicoccaceae</taxon>
        <taxon>Fervidicoccus</taxon>
    </lineage>
</organism>
<name>A0A7J3ZIP0_9CREN</name>
<gene>
    <name evidence="5" type="ORF">ENM78_00440</name>
</gene>
<evidence type="ECO:0000256" key="3">
    <source>
        <dbReference type="ARBA" id="ARBA00022679"/>
    </source>
</evidence>
<keyword evidence="2" id="KW-0328">Glycosyltransferase</keyword>
<dbReference type="SUPFAM" id="SSF53167">
    <property type="entry name" value="Purine and uridine phosphorylases"/>
    <property type="match status" value="1"/>
</dbReference>
<evidence type="ECO:0000313" key="5">
    <source>
        <dbReference type="EMBL" id="HHQ79923.1"/>
    </source>
</evidence>
<dbReference type="PROSITE" id="PS01232">
    <property type="entry name" value="PNP_UDP_1"/>
    <property type="match status" value="1"/>
</dbReference>
<reference evidence="5" key="1">
    <citation type="journal article" date="2020" name="mSystems">
        <title>Genome- and Community-Level Interaction Insights into Carbon Utilization and Element Cycling Functions of Hydrothermarchaeota in Hydrothermal Sediment.</title>
        <authorList>
            <person name="Zhou Z."/>
            <person name="Liu Y."/>
            <person name="Xu W."/>
            <person name="Pan J."/>
            <person name="Luo Z.H."/>
            <person name="Li M."/>
        </authorList>
    </citation>
    <scope>NUCLEOTIDE SEQUENCE [LARGE SCALE GENOMIC DNA]</scope>
    <source>
        <strain evidence="5">SpSt-1116</strain>
    </source>
</reference>
<dbReference type="AlphaFoldDB" id="A0A7J3ZIP0"/>
<dbReference type="GO" id="GO:0005829">
    <property type="term" value="C:cytosol"/>
    <property type="evidence" value="ECO:0007669"/>
    <property type="project" value="TreeGrafter"/>
</dbReference>
<evidence type="ECO:0000256" key="1">
    <source>
        <dbReference type="ARBA" id="ARBA00010456"/>
    </source>
</evidence>
<dbReference type="Gene3D" id="3.40.50.1580">
    <property type="entry name" value="Nucleoside phosphorylase domain"/>
    <property type="match status" value="1"/>
</dbReference>
<dbReference type="InterPro" id="IPR035994">
    <property type="entry name" value="Nucleoside_phosphorylase_sf"/>
</dbReference>
<dbReference type="InterPro" id="IPR018016">
    <property type="entry name" value="Nucleoside_phosphorylase_CS"/>
</dbReference>
<evidence type="ECO:0000256" key="2">
    <source>
        <dbReference type="ARBA" id="ARBA00022676"/>
    </source>
</evidence>
<protein>
    <submittedName>
        <fullName evidence="5">Nucleoside phosphorylase</fullName>
    </submittedName>
</protein>
<dbReference type="PANTHER" id="PTHR43691">
    <property type="entry name" value="URIDINE PHOSPHORYLASE"/>
    <property type="match status" value="1"/>
</dbReference>